<dbReference type="PIRSF" id="PIRSF000216">
    <property type="entry name" value="NADH_DH_24kDa"/>
    <property type="match status" value="1"/>
</dbReference>
<evidence type="ECO:0008006" key="8">
    <source>
        <dbReference type="Google" id="ProtNLM"/>
    </source>
</evidence>
<organism evidence="7">
    <name type="scientific">marine metagenome</name>
    <dbReference type="NCBI Taxonomy" id="408172"/>
    <lineage>
        <taxon>unclassified sequences</taxon>
        <taxon>metagenomes</taxon>
        <taxon>ecological metagenomes</taxon>
    </lineage>
</organism>
<dbReference type="NCBIfam" id="TIGR01958">
    <property type="entry name" value="nuoE_fam"/>
    <property type="match status" value="1"/>
</dbReference>
<dbReference type="Pfam" id="PF01257">
    <property type="entry name" value="2Fe-2S_thioredx"/>
    <property type="match status" value="1"/>
</dbReference>
<dbReference type="InterPro" id="IPR002023">
    <property type="entry name" value="NuoE-like"/>
</dbReference>
<dbReference type="AlphaFoldDB" id="A0A382K8P6"/>
<dbReference type="EMBL" id="UINC01079055">
    <property type="protein sequence ID" value="SVC20698.1"/>
    <property type="molecule type" value="Genomic_DNA"/>
</dbReference>
<sequence>MFSEEGQKELERLLSRYPIKRNALLPILHLAQKENEGWLSEASIKFVAEVCEVSETHVEGVISFYTMYKLKKPGKYHLQICTCVPCCLVGGEELLEHTESKLGIHAGSTSDDGRFSIEEMECIGACSYAPAVIVNEDYHEKVNQQSMDQLLTDCK</sequence>
<keyword evidence="2" id="KW-0001">2Fe-2S</keyword>
<name>A0A382K8P6_9ZZZZ</name>
<protein>
    <recommendedName>
        <fullName evidence="8">NAD(P)H-dependent oxidoreductase subunit E</fullName>
    </recommendedName>
</protein>
<keyword evidence="3" id="KW-0479">Metal-binding</keyword>
<dbReference type="Gene3D" id="3.40.30.10">
    <property type="entry name" value="Glutaredoxin"/>
    <property type="match status" value="1"/>
</dbReference>
<dbReference type="GO" id="GO:0003954">
    <property type="term" value="F:NADH dehydrogenase activity"/>
    <property type="evidence" value="ECO:0007669"/>
    <property type="project" value="TreeGrafter"/>
</dbReference>
<evidence type="ECO:0000256" key="1">
    <source>
        <dbReference type="ARBA" id="ARBA00010643"/>
    </source>
</evidence>
<reference evidence="7" key="1">
    <citation type="submission" date="2018-05" db="EMBL/GenBank/DDBJ databases">
        <authorList>
            <person name="Lanie J.A."/>
            <person name="Ng W.-L."/>
            <person name="Kazmierczak K.M."/>
            <person name="Andrzejewski T.M."/>
            <person name="Davidsen T.M."/>
            <person name="Wayne K.J."/>
            <person name="Tettelin H."/>
            <person name="Glass J.I."/>
            <person name="Rusch D."/>
            <person name="Podicherti R."/>
            <person name="Tsui H.-C.T."/>
            <person name="Winkler M.E."/>
        </authorList>
    </citation>
    <scope>NUCLEOTIDE SEQUENCE</scope>
</reference>
<dbReference type="InterPro" id="IPR036249">
    <property type="entry name" value="Thioredoxin-like_sf"/>
</dbReference>
<dbReference type="InterPro" id="IPR041921">
    <property type="entry name" value="NuoE_N"/>
</dbReference>
<dbReference type="SUPFAM" id="SSF52833">
    <property type="entry name" value="Thioredoxin-like"/>
    <property type="match status" value="1"/>
</dbReference>
<keyword evidence="4" id="KW-0408">Iron</keyword>
<evidence type="ECO:0000256" key="6">
    <source>
        <dbReference type="ARBA" id="ARBA00034078"/>
    </source>
</evidence>
<proteinExistence type="inferred from homology"/>
<gene>
    <name evidence="7" type="ORF">METZ01_LOCUS273552</name>
</gene>
<dbReference type="PANTHER" id="PTHR10371:SF3">
    <property type="entry name" value="NADH DEHYDROGENASE [UBIQUINONE] FLAVOPROTEIN 2, MITOCHONDRIAL"/>
    <property type="match status" value="1"/>
</dbReference>
<evidence type="ECO:0000313" key="7">
    <source>
        <dbReference type="EMBL" id="SVC20698.1"/>
    </source>
</evidence>
<accession>A0A382K8P6</accession>
<evidence type="ECO:0000256" key="3">
    <source>
        <dbReference type="ARBA" id="ARBA00022723"/>
    </source>
</evidence>
<evidence type="ECO:0000256" key="5">
    <source>
        <dbReference type="ARBA" id="ARBA00023014"/>
    </source>
</evidence>
<dbReference type="PANTHER" id="PTHR10371">
    <property type="entry name" value="NADH DEHYDROGENASE UBIQUINONE FLAVOPROTEIN 2, MITOCHONDRIAL"/>
    <property type="match status" value="1"/>
</dbReference>
<evidence type="ECO:0000256" key="4">
    <source>
        <dbReference type="ARBA" id="ARBA00023004"/>
    </source>
</evidence>
<dbReference type="GO" id="GO:0051537">
    <property type="term" value="F:2 iron, 2 sulfur cluster binding"/>
    <property type="evidence" value="ECO:0007669"/>
    <property type="project" value="UniProtKB-KW"/>
</dbReference>
<dbReference type="InterPro" id="IPR042128">
    <property type="entry name" value="NuoE_dom"/>
</dbReference>
<evidence type="ECO:0000256" key="2">
    <source>
        <dbReference type="ARBA" id="ARBA00022714"/>
    </source>
</evidence>
<keyword evidence="5" id="KW-0411">Iron-sulfur</keyword>
<comment type="cofactor">
    <cofactor evidence="6">
        <name>[2Fe-2S] cluster</name>
        <dbReference type="ChEBI" id="CHEBI:190135"/>
    </cofactor>
</comment>
<comment type="similarity">
    <text evidence="1">Belongs to the complex I 24 kDa subunit family.</text>
</comment>
<dbReference type="FunFam" id="1.10.10.1590:FF:000001">
    <property type="entry name" value="NADH-quinone oxidoreductase subunit E"/>
    <property type="match status" value="1"/>
</dbReference>
<dbReference type="CDD" id="cd03064">
    <property type="entry name" value="TRX_Fd_NuoE"/>
    <property type="match status" value="1"/>
</dbReference>
<dbReference type="Gene3D" id="1.10.10.1590">
    <property type="entry name" value="NADH-quinone oxidoreductase subunit E"/>
    <property type="match status" value="1"/>
</dbReference>
<dbReference type="GO" id="GO:0046872">
    <property type="term" value="F:metal ion binding"/>
    <property type="evidence" value="ECO:0007669"/>
    <property type="project" value="UniProtKB-KW"/>
</dbReference>